<accession>A0A846XE16</accession>
<dbReference type="NCBIfam" id="NF006140">
    <property type="entry name" value="PRK08290.1"/>
    <property type="match status" value="1"/>
</dbReference>
<organism evidence="1 2">
    <name type="scientific">Nocardia speluncae</name>
    <dbReference type="NCBI Taxonomy" id="419477"/>
    <lineage>
        <taxon>Bacteria</taxon>
        <taxon>Bacillati</taxon>
        <taxon>Actinomycetota</taxon>
        <taxon>Actinomycetes</taxon>
        <taxon>Mycobacteriales</taxon>
        <taxon>Nocardiaceae</taxon>
        <taxon>Nocardia</taxon>
    </lineage>
</organism>
<dbReference type="Proteomes" id="UP000565715">
    <property type="component" value="Unassembled WGS sequence"/>
</dbReference>
<keyword evidence="2" id="KW-1185">Reference proteome</keyword>
<dbReference type="PANTHER" id="PTHR11941">
    <property type="entry name" value="ENOYL-COA HYDRATASE-RELATED"/>
    <property type="match status" value="1"/>
</dbReference>
<dbReference type="GO" id="GO:0006635">
    <property type="term" value="P:fatty acid beta-oxidation"/>
    <property type="evidence" value="ECO:0007669"/>
    <property type="project" value="TreeGrafter"/>
</dbReference>
<comment type="caution">
    <text evidence="1">The sequence shown here is derived from an EMBL/GenBank/DDBJ whole genome shotgun (WGS) entry which is preliminary data.</text>
</comment>
<name>A0A846XE16_9NOCA</name>
<dbReference type="Pfam" id="PF00378">
    <property type="entry name" value="ECH_1"/>
    <property type="match status" value="1"/>
</dbReference>
<dbReference type="AlphaFoldDB" id="A0A846XE16"/>
<sequence>MAQKTEYEHRVRARCTPEPRSTVLSYIDYSVADKIATITLNRPEAANAQNSALLDELDAAWTRAADDDDAVVIVLNAAGKHFSAGHDLKDDSWPKPEKITLDWIYRTESRRYLEYTLRWRNVPKPSIAAVQGRCIAGGLMLCWPCDLIVAADNALFSDPVAMMGIGGVEYHGHTWELGHRKAKEILFTGRPVTAQEAEQAGMVNMVVPLAELPAKTTELAGQIAKMPPFGLRQAKRAVNQTMDVQGFYAAIQSVFDIHSTGHGNALSVSGYPILVDLDQMKTNMK</sequence>
<dbReference type="CDD" id="cd06558">
    <property type="entry name" value="crotonase-like"/>
    <property type="match status" value="1"/>
</dbReference>
<dbReference type="InterPro" id="IPR029045">
    <property type="entry name" value="ClpP/crotonase-like_dom_sf"/>
</dbReference>
<dbReference type="PANTHER" id="PTHR11941:SF124">
    <property type="entry name" value="ENOYL-COA HYDRATASE ECHA13-RELATED"/>
    <property type="match status" value="1"/>
</dbReference>
<gene>
    <name evidence="1" type="ORF">HGA13_11080</name>
</gene>
<dbReference type="GO" id="GO:0003824">
    <property type="term" value="F:catalytic activity"/>
    <property type="evidence" value="ECO:0007669"/>
    <property type="project" value="UniProtKB-ARBA"/>
</dbReference>
<reference evidence="1 2" key="1">
    <citation type="submission" date="2020-04" db="EMBL/GenBank/DDBJ databases">
        <title>MicrobeNet Type strains.</title>
        <authorList>
            <person name="Nicholson A.C."/>
        </authorList>
    </citation>
    <scope>NUCLEOTIDE SEQUENCE [LARGE SCALE GENOMIC DNA]</scope>
    <source>
        <strain evidence="1 2">DSM 45078</strain>
    </source>
</reference>
<protein>
    <submittedName>
        <fullName evidence="1">Enoyl-CoA hydratase</fullName>
    </submittedName>
</protein>
<proteinExistence type="predicted"/>
<evidence type="ECO:0000313" key="2">
    <source>
        <dbReference type="Proteomes" id="UP000565715"/>
    </source>
</evidence>
<evidence type="ECO:0000313" key="1">
    <source>
        <dbReference type="EMBL" id="NKY33615.1"/>
    </source>
</evidence>
<dbReference type="InterPro" id="IPR001753">
    <property type="entry name" value="Enoyl-CoA_hydra/iso"/>
</dbReference>
<dbReference type="EMBL" id="JAAXOO010000002">
    <property type="protein sequence ID" value="NKY33615.1"/>
    <property type="molecule type" value="Genomic_DNA"/>
</dbReference>
<dbReference type="Gene3D" id="3.90.226.10">
    <property type="entry name" value="2-enoyl-CoA Hydratase, Chain A, domain 1"/>
    <property type="match status" value="1"/>
</dbReference>
<dbReference type="SUPFAM" id="SSF52096">
    <property type="entry name" value="ClpP/crotonase"/>
    <property type="match status" value="1"/>
</dbReference>